<keyword evidence="11" id="KW-1185">Reference proteome</keyword>
<feature type="transmembrane region" description="Helical" evidence="8">
    <location>
        <begin position="36"/>
        <end position="57"/>
    </location>
</feature>
<evidence type="ECO:0000256" key="7">
    <source>
        <dbReference type="ARBA" id="ARBA00023211"/>
    </source>
</evidence>
<evidence type="ECO:0000313" key="10">
    <source>
        <dbReference type="EMBL" id="VVC29166.1"/>
    </source>
</evidence>
<dbReference type="InterPro" id="IPR000086">
    <property type="entry name" value="NUDIX_hydrolase_dom"/>
</dbReference>
<dbReference type="GO" id="GO:0005739">
    <property type="term" value="C:mitochondrion"/>
    <property type="evidence" value="ECO:0007669"/>
    <property type="project" value="TreeGrafter"/>
</dbReference>
<dbReference type="EMBL" id="CABPRJ010000488">
    <property type="protein sequence ID" value="VVC29166.1"/>
    <property type="molecule type" value="Genomic_DNA"/>
</dbReference>
<protein>
    <submittedName>
        <fullName evidence="10">NUDIX hydrolase domain,NUDIX hydrolase domain-like</fullName>
    </submittedName>
</protein>
<keyword evidence="8" id="KW-1133">Transmembrane helix</keyword>
<dbReference type="Proteomes" id="UP000325440">
    <property type="component" value="Unassembled WGS sequence"/>
</dbReference>
<comment type="cofactor">
    <cofactor evidence="1">
        <name>Mn(2+)</name>
        <dbReference type="ChEBI" id="CHEBI:29035"/>
    </cofactor>
</comment>
<sequence length="406" mass="46977">MTLIANNYCWYYIVNQNLSGQRFSTWCNLKKLKPSVFLLLFSIVYSDHTNFFIMGFWREASSVILLTKSSNVKNMKTVCWDSFKILCIKRSEINSFLPNYIVFPGGTTEKSDSSLEWTNIIPDYMNSNLNINIIGYNGNPAIKFVSDNEPGSIPKYLSLRVTAIRETFEECGILLCKQINHEIAENSGKANHLEIDSIDKWRKLVRKNAINFIDLCNQNNCYPDVGALHLWSNWLTPSILKTKFDTKFFIAFIDTPVNASPDGIETSQMSWSTPDEILSRFIVGIEKLVTPQFYELLRLKQFISIKELTNFARERSIEGCEQVLPRVIATKDGYLTLLPGDGIFNYFEKQMEIQYELDKPMNYFNSRVMHRLHHTDEYLPKKLIIKNYTPKCRHISPLTTPSDSKL</sequence>
<feature type="domain" description="Nudix hydrolase" evidence="9">
    <location>
        <begin position="56"/>
        <end position="295"/>
    </location>
</feature>
<evidence type="ECO:0000256" key="3">
    <source>
        <dbReference type="ARBA" id="ARBA00005582"/>
    </source>
</evidence>
<evidence type="ECO:0000256" key="5">
    <source>
        <dbReference type="ARBA" id="ARBA00022801"/>
    </source>
</evidence>
<dbReference type="CDD" id="cd18870">
    <property type="entry name" value="NUDIX_AcylCoAdiphos_Nudt19"/>
    <property type="match status" value="1"/>
</dbReference>
<organism evidence="10 11">
    <name type="scientific">Cinara cedri</name>
    <dbReference type="NCBI Taxonomy" id="506608"/>
    <lineage>
        <taxon>Eukaryota</taxon>
        <taxon>Metazoa</taxon>
        <taxon>Ecdysozoa</taxon>
        <taxon>Arthropoda</taxon>
        <taxon>Hexapoda</taxon>
        <taxon>Insecta</taxon>
        <taxon>Pterygota</taxon>
        <taxon>Neoptera</taxon>
        <taxon>Paraneoptera</taxon>
        <taxon>Hemiptera</taxon>
        <taxon>Sternorrhyncha</taxon>
        <taxon>Aphidomorpha</taxon>
        <taxon>Aphidoidea</taxon>
        <taxon>Aphididae</taxon>
        <taxon>Lachninae</taxon>
        <taxon>Cinara</taxon>
    </lineage>
</organism>
<dbReference type="InterPro" id="IPR039121">
    <property type="entry name" value="NUDT19"/>
</dbReference>
<keyword evidence="7" id="KW-0464">Manganese</keyword>
<evidence type="ECO:0000313" key="11">
    <source>
        <dbReference type="Proteomes" id="UP000325440"/>
    </source>
</evidence>
<keyword evidence="5 10" id="KW-0378">Hydrolase</keyword>
<comment type="similarity">
    <text evidence="3">Belongs to the Nudix hydrolase family.</text>
</comment>
<keyword evidence="6" id="KW-0460">Magnesium</keyword>
<dbReference type="GO" id="GO:0016818">
    <property type="term" value="F:hydrolase activity, acting on acid anhydrides, in phosphorus-containing anhydrides"/>
    <property type="evidence" value="ECO:0007669"/>
    <property type="project" value="InterPro"/>
</dbReference>
<keyword evidence="8" id="KW-0472">Membrane</keyword>
<reference evidence="10 11" key="1">
    <citation type="submission" date="2019-08" db="EMBL/GenBank/DDBJ databases">
        <authorList>
            <person name="Alioto T."/>
            <person name="Alioto T."/>
            <person name="Gomez Garrido J."/>
        </authorList>
    </citation>
    <scope>NUCLEOTIDE SEQUENCE [LARGE SCALE GENOMIC DNA]</scope>
</reference>
<dbReference type="GO" id="GO:0046872">
    <property type="term" value="F:metal ion binding"/>
    <property type="evidence" value="ECO:0007669"/>
    <property type="project" value="UniProtKB-KW"/>
</dbReference>
<evidence type="ECO:0000256" key="4">
    <source>
        <dbReference type="ARBA" id="ARBA00022723"/>
    </source>
</evidence>
<evidence type="ECO:0000256" key="2">
    <source>
        <dbReference type="ARBA" id="ARBA00001946"/>
    </source>
</evidence>
<dbReference type="PANTHER" id="PTHR12318:SF0">
    <property type="entry name" value="ACYL-COENZYME A DIPHOSPHATASE NUDT19"/>
    <property type="match status" value="1"/>
</dbReference>
<accession>A0A5E4MFP4</accession>
<dbReference type="SUPFAM" id="SSF55811">
    <property type="entry name" value="Nudix"/>
    <property type="match status" value="1"/>
</dbReference>
<evidence type="ECO:0000256" key="1">
    <source>
        <dbReference type="ARBA" id="ARBA00001936"/>
    </source>
</evidence>
<gene>
    <name evidence="10" type="ORF">CINCED_3A009736</name>
</gene>
<evidence type="ECO:0000256" key="6">
    <source>
        <dbReference type="ARBA" id="ARBA00022842"/>
    </source>
</evidence>
<keyword evidence="4" id="KW-0479">Metal-binding</keyword>
<evidence type="ECO:0000256" key="8">
    <source>
        <dbReference type="SAM" id="Phobius"/>
    </source>
</evidence>
<dbReference type="Gene3D" id="3.90.79.10">
    <property type="entry name" value="Nucleoside Triphosphate Pyrophosphohydrolase"/>
    <property type="match status" value="1"/>
</dbReference>
<keyword evidence="8" id="KW-0812">Transmembrane</keyword>
<dbReference type="AlphaFoldDB" id="A0A5E4MFP4"/>
<proteinExistence type="inferred from homology"/>
<comment type="cofactor">
    <cofactor evidence="2">
        <name>Mg(2+)</name>
        <dbReference type="ChEBI" id="CHEBI:18420"/>
    </cofactor>
</comment>
<dbReference type="OrthoDB" id="206598at2759"/>
<dbReference type="PROSITE" id="PS51462">
    <property type="entry name" value="NUDIX"/>
    <property type="match status" value="1"/>
</dbReference>
<dbReference type="InterPro" id="IPR015797">
    <property type="entry name" value="NUDIX_hydrolase-like_dom_sf"/>
</dbReference>
<evidence type="ECO:0000259" key="9">
    <source>
        <dbReference type="PROSITE" id="PS51462"/>
    </source>
</evidence>
<name>A0A5E4MFP4_9HEMI</name>
<dbReference type="PANTHER" id="PTHR12318">
    <property type="entry name" value="TESTOSTERONE-REGULATED PROTEIN RP2"/>
    <property type="match status" value="1"/>
</dbReference>